<dbReference type="AlphaFoldDB" id="A0A401GY49"/>
<comment type="caution">
    <text evidence="1">The sequence shown here is derived from an EMBL/GenBank/DDBJ whole genome shotgun (WGS) entry which is preliminary data.</text>
</comment>
<dbReference type="OrthoDB" id="2799068at2759"/>
<reference evidence="1 2" key="1">
    <citation type="journal article" date="2018" name="Sci. Rep.">
        <title>Genome sequence of the cauliflower mushroom Sparassis crispa (Hanabiratake) and its association with beneficial usage.</title>
        <authorList>
            <person name="Kiyama R."/>
            <person name="Furutani Y."/>
            <person name="Kawaguchi K."/>
            <person name="Nakanishi T."/>
        </authorList>
    </citation>
    <scope>NUCLEOTIDE SEQUENCE [LARGE SCALE GENOMIC DNA]</scope>
</reference>
<name>A0A401GY49_9APHY</name>
<dbReference type="GeneID" id="38783996"/>
<gene>
    <name evidence="1" type="ORF">SCP_1003260</name>
</gene>
<dbReference type="EMBL" id="BFAD01000010">
    <property type="protein sequence ID" value="GBE87079.1"/>
    <property type="molecule type" value="Genomic_DNA"/>
</dbReference>
<proteinExistence type="predicted"/>
<dbReference type="STRING" id="139825.A0A401GY49"/>
<evidence type="ECO:0000313" key="2">
    <source>
        <dbReference type="Proteomes" id="UP000287166"/>
    </source>
</evidence>
<protein>
    <recommendedName>
        <fullName evidence="3">BTB domain-containing protein</fullName>
    </recommendedName>
</protein>
<dbReference type="RefSeq" id="XP_027617992.1">
    <property type="nucleotide sequence ID" value="XM_027762191.1"/>
</dbReference>
<organism evidence="1 2">
    <name type="scientific">Sparassis crispa</name>
    <dbReference type="NCBI Taxonomy" id="139825"/>
    <lineage>
        <taxon>Eukaryota</taxon>
        <taxon>Fungi</taxon>
        <taxon>Dikarya</taxon>
        <taxon>Basidiomycota</taxon>
        <taxon>Agaricomycotina</taxon>
        <taxon>Agaricomycetes</taxon>
        <taxon>Polyporales</taxon>
        <taxon>Sparassidaceae</taxon>
        <taxon>Sparassis</taxon>
    </lineage>
</organism>
<dbReference type="Proteomes" id="UP000287166">
    <property type="component" value="Unassembled WGS sequence"/>
</dbReference>
<evidence type="ECO:0008006" key="3">
    <source>
        <dbReference type="Google" id="ProtNLM"/>
    </source>
</evidence>
<keyword evidence="2" id="KW-1185">Reference proteome</keyword>
<sequence length="349" mass="39867">MAFSEQSYPSSSSVISWPLLSEESDASLLSDDDPSLPVKRRKMARRSVSHSYHITNTKPFWYSDGDIVLEIEQQCFKIHQSRLKCSVIFSDMLEVPQPADAESVDGCPLVQLADAVDDWIMTMKWLYDRRIFQSLPHPIPFQLLQGALRISTKYDIADLRKTTIKQLRARWPSELERMDTNSLPHAAEAISLARECDVLEILPAAFYALSIQRWGCNADGGQSHQVLTPGDLRRLVIGRERLSSICAGILFDPLLTEDLPIDAPSPFDACAKCRDVLQRYWREKVCSSPSSPFECWLLRELHKLMVEGDARFERTLCARCLAWHKSAVIMRLFHLKTSIPRIFHLSFDN</sequence>
<accession>A0A401GY49</accession>
<evidence type="ECO:0000313" key="1">
    <source>
        <dbReference type="EMBL" id="GBE87079.1"/>
    </source>
</evidence>
<dbReference type="InParanoid" id="A0A401GY49"/>